<keyword evidence="1" id="KW-0812">Transmembrane</keyword>
<comment type="caution">
    <text evidence="2">The sequence shown here is derived from an EMBL/GenBank/DDBJ whole genome shotgun (WGS) entry which is preliminary data.</text>
</comment>
<accession>A0A554XIR7</accession>
<keyword evidence="1" id="KW-0472">Membrane</keyword>
<dbReference type="Pfam" id="PF05137">
    <property type="entry name" value="PilN"/>
    <property type="match status" value="1"/>
</dbReference>
<proteinExistence type="predicted"/>
<dbReference type="AlphaFoldDB" id="A0A554XIR7"/>
<reference evidence="2 3" key="1">
    <citation type="submission" date="2019-07" db="EMBL/GenBank/DDBJ databases">
        <title>Tepidimonas fonticaldi AT-A2 draft genome.</title>
        <authorList>
            <person name="Da Costa M.S."/>
            <person name="Froufe H.J.C."/>
            <person name="Egas C."/>
            <person name="Albuquerque L."/>
        </authorList>
    </citation>
    <scope>NUCLEOTIDE SEQUENCE [LARGE SCALE GENOMIC DNA]</scope>
    <source>
        <strain evidence="2 3">AT-A2</strain>
    </source>
</reference>
<protein>
    <submittedName>
        <fullName evidence="2">Uncharacterized protein</fullName>
    </submittedName>
</protein>
<dbReference type="EMBL" id="VJOO01000024">
    <property type="protein sequence ID" value="TSE35688.1"/>
    <property type="molecule type" value="Genomic_DNA"/>
</dbReference>
<dbReference type="InterPro" id="IPR007813">
    <property type="entry name" value="PilN"/>
</dbReference>
<evidence type="ECO:0000313" key="2">
    <source>
        <dbReference type="EMBL" id="TSE35688.1"/>
    </source>
</evidence>
<organism evidence="2 3">
    <name type="scientific">Tepidimonas fonticaldi</name>
    <dbReference type="NCBI Taxonomy" id="1101373"/>
    <lineage>
        <taxon>Bacteria</taxon>
        <taxon>Pseudomonadati</taxon>
        <taxon>Pseudomonadota</taxon>
        <taxon>Betaproteobacteria</taxon>
        <taxon>Burkholderiales</taxon>
        <taxon>Tepidimonas</taxon>
    </lineage>
</organism>
<name>A0A554XIR7_9BURK</name>
<keyword evidence="1" id="KW-1133">Transmembrane helix</keyword>
<feature type="transmembrane region" description="Helical" evidence="1">
    <location>
        <begin position="180"/>
        <end position="203"/>
    </location>
</feature>
<dbReference type="Proteomes" id="UP000316388">
    <property type="component" value="Unassembled WGS sequence"/>
</dbReference>
<evidence type="ECO:0000313" key="3">
    <source>
        <dbReference type="Proteomes" id="UP000316388"/>
    </source>
</evidence>
<sequence length="333" mass="35208">MTGKTAVQNRLAQGLDRIAWGLLDLRDRLVARGWWPASRTVAGDGAGARWAIRGTRAHPLASNGKVRAAVVAADRCLWGQLTLPAMARGALPSAVNEALYSLSPLPPDQMLCAWRAEPAADGTWRVQWGLAPRDALGALRQSLGVGDSAPTFLLHPQSGAWAVRDAAFARQRRRQAWWDAAALLGLGVAVASAAVLAGMPAALQRQGVVGAMQQLQTLDPQAAPIRQQLDALRTQARIVEDIRAGHDAAVPAASIIEALAAALPDDTVLDRIDINGRDIRIGGLTPNATDLLSRVAGHGAFADAKAPNAAVRDPGSNKERFTFELRWKGGSAS</sequence>
<gene>
    <name evidence="2" type="ORF">Tfont_02199</name>
</gene>
<evidence type="ECO:0000256" key="1">
    <source>
        <dbReference type="SAM" id="Phobius"/>
    </source>
</evidence>
<dbReference type="RefSeq" id="WP_143969496.1">
    <property type="nucleotide sequence ID" value="NZ_VJOO01000024.1"/>
</dbReference>